<reference evidence="2" key="1">
    <citation type="submission" date="2022-11" db="UniProtKB">
        <authorList>
            <consortium name="WormBaseParasite"/>
        </authorList>
    </citation>
    <scope>IDENTIFICATION</scope>
</reference>
<proteinExistence type="predicted"/>
<evidence type="ECO:0000313" key="1">
    <source>
        <dbReference type="Proteomes" id="UP000887576"/>
    </source>
</evidence>
<dbReference type="WBParaSite" id="JU765_v2.g11656.t1">
    <property type="protein sequence ID" value="JU765_v2.g11656.t1"/>
    <property type="gene ID" value="JU765_v2.g11656"/>
</dbReference>
<protein>
    <submittedName>
        <fullName evidence="2">Uncharacterized protein</fullName>
    </submittedName>
</protein>
<dbReference type="Proteomes" id="UP000887576">
    <property type="component" value="Unplaced"/>
</dbReference>
<accession>A0AC34PZX5</accession>
<sequence>MSMINLRPIPKPRKKICVIVDLENESKPGPSFIDQEKKENLIKPKIPPKPSGLSGVKFRKNLKNEKKTSESETDEERKAAAAKIVHHLQDGVEALTDVLDNFKSPEIENRVKMRPTAPPLESPDSETELTKRCPTFVVTESQIASTSDDVAKPCTCSPLPFMDSSMISTMDYIDNDENIWQPRKMEEKTDEHRSLKAEFEK</sequence>
<organism evidence="1 2">
    <name type="scientific">Panagrolaimus sp. JU765</name>
    <dbReference type="NCBI Taxonomy" id="591449"/>
    <lineage>
        <taxon>Eukaryota</taxon>
        <taxon>Metazoa</taxon>
        <taxon>Ecdysozoa</taxon>
        <taxon>Nematoda</taxon>
        <taxon>Chromadorea</taxon>
        <taxon>Rhabditida</taxon>
        <taxon>Tylenchina</taxon>
        <taxon>Panagrolaimomorpha</taxon>
        <taxon>Panagrolaimoidea</taxon>
        <taxon>Panagrolaimidae</taxon>
        <taxon>Panagrolaimus</taxon>
    </lineage>
</organism>
<evidence type="ECO:0000313" key="2">
    <source>
        <dbReference type="WBParaSite" id="JU765_v2.g11656.t1"/>
    </source>
</evidence>
<name>A0AC34PZX5_9BILA</name>